<dbReference type="Proteomes" id="UP000886047">
    <property type="component" value="Unassembled WGS sequence"/>
</dbReference>
<reference evidence="1" key="1">
    <citation type="journal article" date="2020" name="mSystems">
        <title>Genome- and Community-Level Interaction Insights into Carbon Utilization and Element Cycling Functions of Hydrothermarchaeota in Hydrothermal Sediment.</title>
        <authorList>
            <person name="Zhou Z."/>
            <person name="Liu Y."/>
            <person name="Xu W."/>
            <person name="Pan J."/>
            <person name="Luo Z.H."/>
            <person name="Li M."/>
        </authorList>
    </citation>
    <scope>NUCLEOTIDE SEQUENCE [LARGE SCALE GENOMIC DNA]</scope>
    <source>
        <strain evidence="1">SpSt-1217</strain>
    </source>
</reference>
<gene>
    <name evidence="1" type="ORF">ENN90_10930</name>
</gene>
<comment type="caution">
    <text evidence="1">The sequence shown here is derived from an EMBL/GenBank/DDBJ whole genome shotgun (WGS) entry which is preliminary data.</text>
</comment>
<dbReference type="SUPFAM" id="SSF82171">
    <property type="entry name" value="DPP6 N-terminal domain-like"/>
    <property type="match status" value="1"/>
</dbReference>
<proteinExistence type="predicted"/>
<accession>A0A831LSK9</accession>
<protein>
    <submittedName>
        <fullName evidence="1">Uncharacterized protein</fullName>
    </submittedName>
</protein>
<dbReference type="EMBL" id="DSDK01000600">
    <property type="protein sequence ID" value="HDR52112.1"/>
    <property type="molecule type" value="Genomic_DNA"/>
</dbReference>
<name>A0A831LSK9_9BACT</name>
<evidence type="ECO:0000313" key="1">
    <source>
        <dbReference type="EMBL" id="HDR52112.1"/>
    </source>
</evidence>
<dbReference type="AlphaFoldDB" id="A0A831LSK9"/>
<sequence length="610" mass="70346">MHIKYFLRIAVLLFLAACEFQPSGIPEIEIKEPLENGPAIQLELKPETNVLILFQNVKISYQFQTESSQIHWVEFYFDDELILRQQHDLSNMLEMNLDIGNHADGLYYLEILVFVASNTGSIADKVGAEGYLYQLKWPVLIDRTSPRTVKIKSIEPVSGGVLLKWNHYRFSPFENYKIRKVSFFDLKEEIIEIENQNVTEYFDGDYLEGENVYYAIQVNGEWSQGVYFTQELDSLEARGFQNYSGEIVWQPTKNPDRLDYYRIYEGAHSSQRNEKKISYEMGTTFAIDKLPFGGNKQYNLQFVPKTVNSNYALANLDVTSLIVSSGDIIPQFEVTKKVFGTDYSLYSNSNTIVLFDHQTKTKLDSLDFGSEKLRAYRLSMDGTLVYTLVENNLTAWEINGFVNQGSVDVTEIDESLSGIYEFNVSDNSRILFTPTNWKLLLYDFENKEVILHSEDNYGLGYLSPNGNFFLTQRTRNDRTEIKYFEIIDGGLKLVHESVDPNTILRNFFFSTVENNEIITREGNSIHIRSLSTFNELKKIEISNSSIAIYDPETNHFIFEKEGGSQTGESHLIRLPDEQVLDTVYLNSSQVVLHRNFLIGRNGRQMRINPK</sequence>
<organism evidence="1">
    <name type="scientific">Mariniphaga anaerophila</name>
    <dbReference type="NCBI Taxonomy" id="1484053"/>
    <lineage>
        <taxon>Bacteria</taxon>
        <taxon>Pseudomonadati</taxon>
        <taxon>Bacteroidota</taxon>
        <taxon>Bacteroidia</taxon>
        <taxon>Marinilabiliales</taxon>
        <taxon>Prolixibacteraceae</taxon>
        <taxon>Mariniphaga</taxon>
    </lineage>
</organism>